<dbReference type="EMBL" id="CAJFCJ010000050">
    <property type="protein sequence ID" value="CAD5126469.1"/>
    <property type="molecule type" value="Genomic_DNA"/>
</dbReference>
<gene>
    <name evidence="1" type="ORF">DGYR_LOCUS13711</name>
</gene>
<accession>A0A7I8WE74</accession>
<name>A0A7I8WE74_9ANNE</name>
<dbReference type="Proteomes" id="UP000549394">
    <property type="component" value="Unassembled WGS sequence"/>
</dbReference>
<evidence type="ECO:0000313" key="1">
    <source>
        <dbReference type="EMBL" id="CAD5126469.1"/>
    </source>
</evidence>
<dbReference type="AlphaFoldDB" id="A0A7I8WE74"/>
<dbReference type="Gene3D" id="2.60.120.260">
    <property type="entry name" value="Galactose-binding domain-like"/>
    <property type="match status" value="2"/>
</dbReference>
<proteinExistence type="predicted"/>
<dbReference type="PANTHER" id="PTHR45713:SF6">
    <property type="entry name" value="F5_8 TYPE C DOMAIN-CONTAINING PROTEIN"/>
    <property type="match status" value="1"/>
</dbReference>
<evidence type="ECO:0000313" key="2">
    <source>
        <dbReference type="Proteomes" id="UP000549394"/>
    </source>
</evidence>
<reference evidence="1 2" key="1">
    <citation type="submission" date="2020-08" db="EMBL/GenBank/DDBJ databases">
        <authorList>
            <person name="Hejnol A."/>
        </authorList>
    </citation>
    <scope>NUCLEOTIDE SEQUENCE [LARGE SCALE GENOMIC DNA]</scope>
</reference>
<comment type="caution">
    <text evidence="1">The sequence shown here is derived from an EMBL/GenBank/DDBJ whole genome shotgun (WGS) entry which is preliminary data.</text>
</comment>
<protein>
    <submittedName>
        <fullName evidence="1">Uncharacterized protein</fullName>
    </submittedName>
</protein>
<dbReference type="OrthoDB" id="547680at2759"/>
<organism evidence="1 2">
    <name type="scientific">Dimorphilus gyrociliatus</name>
    <dbReference type="NCBI Taxonomy" id="2664684"/>
    <lineage>
        <taxon>Eukaryota</taxon>
        <taxon>Metazoa</taxon>
        <taxon>Spiralia</taxon>
        <taxon>Lophotrochozoa</taxon>
        <taxon>Annelida</taxon>
        <taxon>Polychaeta</taxon>
        <taxon>Polychaeta incertae sedis</taxon>
        <taxon>Dinophilidae</taxon>
        <taxon>Dimorphilus</taxon>
    </lineage>
</organism>
<dbReference type="Pfam" id="PF22633">
    <property type="entry name" value="F5_F8_type_C_2"/>
    <property type="match status" value="1"/>
</dbReference>
<dbReference type="SUPFAM" id="SSF49785">
    <property type="entry name" value="Galactose-binding domain-like"/>
    <property type="match status" value="2"/>
</dbReference>
<dbReference type="InterPro" id="IPR051941">
    <property type="entry name" value="BG_Antigen-Binding_Lectin"/>
</dbReference>
<dbReference type="InterPro" id="IPR008979">
    <property type="entry name" value="Galactose-bd-like_sf"/>
</dbReference>
<dbReference type="PANTHER" id="PTHR45713">
    <property type="entry name" value="FTP DOMAIN-CONTAINING PROTEIN"/>
    <property type="match status" value="1"/>
</dbReference>
<sequence length="439" mass="49639">MLKKDKTLSWIIYCIKIASILCINGDNKHVNIAMEQTTHASSANGTESNTAVNGNFDVDNCFKSNTDAAVNEWLLVSFSKKYFIRSIRILNSDNNFSMRHLALLTTVFDSLDFDQYTLCGFVEILIPIKQSATIDCLKGPQYAKSVAVEKRLHYGSLSICEIEIWTMRDLDRNKVDFTGKAGYRLIAINDGQSSSGRTVNCGETRKVFPSWWMINLESESEIYAVSIVSRANFVARLNFVKILVSSNNTDPPWIPEKLCNKIETASSYITRRCKKSTIGQYVALYKYVELASNILSICEVEVFGSSSQDTISVYWVINTVNSTSQHYTTHDNRICSLKTSHTIGIAKFKTKSIIVELKGVSLLESCFNEAAKTYTSSQNNVEECRLLNTTDGYYSEIDMMDSCVFQCYCQPNICFHIHLITFQSKLQSLNRDFFVIVNV</sequence>
<keyword evidence="2" id="KW-1185">Reference proteome</keyword>